<dbReference type="GO" id="GO:0046872">
    <property type="term" value="F:metal ion binding"/>
    <property type="evidence" value="ECO:0007669"/>
    <property type="project" value="UniProtKB-KW"/>
</dbReference>
<dbReference type="Pfam" id="PF02754">
    <property type="entry name" value="CCG"/>
    <property type="match status" value="1"/>
</dbReference>
<organism evidence="7">
    <name type="scientific">anaerobic digester metagenome</name>
    <dbReference type="NCBI Taxonomy" id="1263854"/>
    <lineage>
        <taxon>unclassified sequences</taxon>
        <taxon>metagenomes</taxon>
        <taxon>ecological metagenomes</taxon>
    </lineage>
</organism>
<evidence type="ECO:0000256" key="2">
    <source>
        <dbReference type="ARBA" id="ARBA00022723"/>
    </source>
</evidence>
<name>A0A485LUS0_9ZZZZ</name>
<evidence type="ECO:0000256" key="3">
    <source>
        <dbReference type="ARBA" id="ARBA00023002"/>
    </source>
</evidence>
<dbReference type="PANTHER" id="PTHR43255">
    <property type="entry name" value="IRON-SULFUR-BINDING OXIDOREDUCTASE FADF-RELATED-RELATED"/>
    <property type="match status" value="1"/>
</dbReference>
<dbReference type="GO" id="GO:0051539">
    <property type="term" value="F:4 iron, 4 sulfur cluster binding"/>
    <property type="evidence" value="ECO:0007669"/>
    <property type="project" value="UniProtKB-KW"/>
</dbReference>
<evidence type="ECO:0000313" key="7">
    <source>
        <dbReference type="EMBL" id="VFU11783.1"/>
    </source>
</evidence>
<dbReference type="EMBL" id="CAADRN010000043">
    <property type="protein sequence ID" value="VFU11783.1"/>
    <property type="molecule type" value="Genomic_DNA"/>
</dbReference>
<evidence type="ECO:0000256" key="1">
    <source>
        <dbReference type="ARBA" id="ARBA00022485"/>
    </source>
</evidence>
<evidence type="ECO:0000256" key="4">
    <source>
        <dbReference type="ARBA" id="ARBA00023004"/>
    </source>
</evidence>
<accession>A0A485LUS0</accession>
<keyword evidence="5" id="KW-0411">Iron-sulfur</keyword>
<evidence type="ECO:0000256" key="5">
    <source>
        <dbReference type="ARBA" id="ARBA00023014"/>
    </source>
</evidence>
<keyword evidence="1" id="KW-0004">4Fe-4S</keyword>
<dbReference type="GO" id="GO:0005886">
    <property type="term" value="C:plasma membrane"/>
    <property type="evidence" value="ECO:0007669"/>
    <property type="project" value="TreeGrafter"/>
</dbReference>
<proteinExistence type="predicted"/>
<protein>
    <submittedName>
        <fullName evidence="7">Fe-S osidoreductase</fullName>
    </submittedName>
</protein>
<keyword evidence="4" id="KW-0408">Iron</keyword>
<dbReference type="InterPro" id="IPR004017">
    <property type="entry name" value="Cys_rich_dom"/>
</dbReference>
<keyword evidence="2" id="KW-0479">Metal-binding</keyword>
<dbReference type="InterPro" id="IPR051460">
    <property type="entry name" value="HdrC_iron-sulfur_subunit"/>
</dbReference>
<sequence>MNFEVVHIAEYLYELLNAGRLQINKEYAQQITYHDPCYLGRHNGIYDAPREVLKKIPGLEIIEMAESREESLCCGMGGGRIWIDTQMSERFANLRVEDAVGLGVKVLVTACPYCIDALEDSRLGLNYEEVIEVQDITEILQAVI</sequence>
<dbReference type="PANTHER" id="PTHR43255:SF1">
    <property type="entry name" value="IRON-SULFUR-BINDING OXIDOREDUCTASE FADF-RELATED"/>
    <property type="match status" value="1"/>
</dbReference>
<gene>
    <name evidence="7" type="primary">fadF</name>
    <name evidence="7" type="ORF">SCFA_1370006</name>
</gene>
<reference evidence="7" key="1">
    <citation type="submission" date="2019-03" db="EMBL/GenBank/DDBJ databases">
        <authorList>
            <person name="Hao L."/>
        </authorList>
    </citation>
    <scope>NUCLEOTIDE SEQUENCE</scope>
</reference>
<keyword evidence="3" id="KW-0560">Oxidoreductase</keyword>
<evidence type="ECO:0000259" key="6">
    <source>
        <dbReference type="Pfam" id="PF02754"/>
    </source>
</evidence>
<feature type="domain" description="Cysteine-rich" evidence="6">
    <location>
        <begin position="31"/>
        <end position="115"/>
    </location>
</feature>
<dbReference type="AlphaFoldDB" id="A0A485LUS0"/>
<dbReference type="GO" id="GO:0016491">
    <property type="term" value="F:oxidoreductase activity"/>
    <property type="evidence" value="ECO:0007669"/>
    <property type="project" value="UniProtKB-KW"/>
</dbReference>